<reference evidence="4" key="1">
    <citation type="journal article" date="2020" name="Stud. Mycol.">
        <title>101 Dothideomycetes genomes: a test case for predicting lifestyles and emergence of pathogens.</title>
        <authorList>
            <person name="Haridas S."/>
            <person name="Albert R."/>
            <person name="Binder M."/>
            <person name="Bloem J."/>
            <person name="Labutti K."/>
            <person name="Salamov A."/>
            <person name="Andreopoulos B."/>
            <person name="Baker S."/>
            <person name="Barry K."/>
            <person name="Bills G."/>
            <person name="Bluhm B."/>
            <person name="Cannon C."/>
            <person name="Castanera R."/>
            <person name="Culley D."/>
            <person name="Daum C."/>
            <person name="Ezra D."/>
            <person name="Gonzalez J."/>
            <person name="Henrissat B."/>
            <person name="Kuo A."/>
            <person name="Liang C."/>
            <person name="Lipzen A."/>
            <person name="Lutzoni F."/>
            <person name="Magnuson J."/>
            <person name="Mondo S."/>
            <person name="Nolan M."/>
            <person name="Ohm R."/>
            <person name="Pangilinan J."/>
            <person name="Park H.-J."/>
            <person name="Ramirez L."/>
            <person name="Alfaro M."/>
            <person name="Sun H."/>
            <person name="Tritt A."/>
            <person name="Yoshinaga Y."/>
            <person name="Zwiers L.-H."/>
            <person name="Turgeon B."/>
            <person name="Goodwin S."/>
            <person name="Spatafora J."/>
            <person name="Crous P."/>
            <person name="Grigoriev I."/>
        </authorList>
    </citation>
    <scope>NUCLEOTIDE SEQUENCE</scope>
    <source>
        <strain evidence="4">CBS 480.64</strain>
    </source>
</reference>
<dbReference type="PROSITE" id="PS50003">
    <property type="entry name" value="PH_DOMAIN"/>
    <property type="match status" value="1"/>
</dbReference>
<keyword evidence="5" id="KW-1185">Reference proteome</keyword>
<dbReference type="SMART" id="SM00233">
    <property type="entry name" value="PH"/>
    <property type="match status" value="1"/>
</dbReference>
<dbReference type="Proteomes" id="UP000799421">
    <property type="component" value="Unassembled WGS sequence"/>
</dbReference>
<dbReference type="InterPro" id="IPR001849">
    <property type="entry name" value="PH_domain"/>
</dbReference>
<feature type="compositionally biased region" description="Low complexity" evidence="2">
    <location>
        <begin position="1487"/>
        <end position="1499"/>
    </location>
</feature>
<keyword evidence="1" id="KW-0175">Coiled coil</keyword>
<feature type="compositionally biased region" description="Polar residues" evidence="2">
    <location>
        <begin position="126"/>
        <end position="143"/>
    </location>
</feature>
<dbReference type="GO" id="GO:0000226">
    <property type="term" value="P:microtubule cytoskeleton organization"/>
    <property type="evidence" value="ECO:0007669"/>
    <property type="project" value="TreeGrafter"/>
</dbReference>
<sequence length="1613" mass="178135">MAFSPAPMGDPFAAPAIGTSHRYSLDPKQLSAYSGGAPSQAKRALEAHLKDTERRIQDASRLGTTLVQQRKELLARIQDVEGVQNEGEMPPDLRKKLADLEREYNEVGRESARAFLPKTRASADFSAQTVLSGQSRESPTKVSAPNRRQRNITSNRNHDIEFAAEISTSLLAQVRQLQAALAGKEEQLRDTAAANAQLEADGVTMMQRIKHLNEVEERFKDENWNLEVKLQELEAVNRDLLDKQSRMNMSLKTLRDEKADVQRDLEELKVSHERAGEEHAATRKQQETELNGLRRDVAAQQNERRTMAKKIEELTSQNADLARAVSMRWMEPSMAEQSDFVSAAEDHDSDDVTPEPSEPASPVKMTPRHGMLESETLRSSLNHAHRMIQNLKNNIHREKTEKLELKRLLQDARDELETKRADLAGIRSPKTRGRRADADRFKKPLPSRLGAARPTTTELLDDEWEEMDAEQSPTLSRVVSTPGRYSGEPETTDAFETAHEIDTDELTETEHAAAGSLRRTSSASSMSPHLLAKSRSFMSTASTSADEMDDYRNAKTPSRAQVPKYRLRMSRTTRAASRLSDLMSDSPSVGRGSPSSAGGTPRMGQSLGDELSALDDEESVDGGSIRAGSRPQTPSKAAAVRTSYVDAGVMTEPETQAGAAVSGSKTVSQEGLRYSETLTQHTEPVSKALPLLAFSGLLAQDREPVQETIPLAYSATLAQESEPTKEAVPTLDYSESVAQESKPIKEEPVPLSYSQTIVLETKPIEQSRRIPLQYSDKVALESRPLSPPRRNRDSIFGPLLQASSREVRMPVYGSELEMEPARDLQQESASSSKLETEQKPLEYVVASGIETVPIKEAQRPLQFARGCAMETQPMEPQHNLQYIRGMDQDTAPVSPLHSLQFARKVAQDTEPIAPDMKFSRTLVQDTEPESPQKPTMMYSGTAALETMPISPGKPSLGRSGINVLETMPVSPEKAPMAYSGFSIQDTEPVAPEKPSLSYSATRTLETMPVSSRRTLLSGPLGTGLPQVVRSLQQAREEAVPQEAEPVSRHAPQEPNSLPPAAPLQTLDPTETFYSRTLREGSSTAPDTPRRGSMRLNTASTENSSSVPATPVLKHKGRSSIAHRGNLASPIFMDENVHEPMELRGAPREPLGSISPNAIDSRRGKASRKKPVVDEGSQTLISGAELDELLRNKPRNASVASSSQPRPDGLSTSEAALLSRGISRPSSVNSLRNRSVPPVPKLNTQKGAMGPPLMPASAYRPPSRNAAETKISRDGVRAKDAARLVPSPVGVSAKSSISSFASEVDERFRSRESGIYQPGSEQPQSTDPKMIQAITQTMIGEYLWKYTRKTARNEVSNTRHRRFFWVHPYTRTLYWSEKDPSSAGRNMLKAKSMAIQAVRVVQDDNPHPPGLHQKSIVVITPGREIIFTTPSSQRHETWFNALNYLLLRTDHGEEVEEDEDVDEFRPTGHFNIRQSLSRVTRNNNRQSLSSYNSRTTYNSSQQQQQPSLAGDRATAASPNRFSSIRSKFRTPQNRFPVDSETTEGVFNARPVPPADSAEDLRAVIESQERNRDAVENVRACCDGKHDVGSLSRRSGSTLGFRMSQHSHGHGTIRR</sequence>
<feature type="coiled-coil region" evidence="1">
    <location>
        <begin position="174"/>
        <end position="324"/>
    </location>
</feature>
<feature type="region of interest" description="Disordered" evidence="2">
    <location>
        <begin position="1587"/>
        <end position="1613"/>
    </location>
</feature>
<feature type="region of interest" description="Disordered" evidence="2">
    <location>
        <begin position="126"/>
        <end position="150"/>
    </location>
</feature>
<dbReference type="GO" id="GO:0005543">
    <property type="term" value="F:phospholipid binding"/>
    <property type="evidence" value="ECO:0007669"/>
    <property type="project" value="InterPro"/>
</dbReference>
<gene>
    <name evidence="4" type="ORF">K470DRAFT_243490</name>
</gene>
<dbReference type="InterPro" id="IPR053005">
    <property type="entry name" value="Nuclear_Pos-Cytoskel_Interact"/>
</dbReference>
<dbReference type="InterPro" id="IPR011993">
    <property type="entry name" value="PH-like_dom_sf"/>
</dbReference>
<feature type="region of interest" description="Disordered" evidence="2">
    <location>
        <begin position="1220"/>
        <end position="1262"/>
    </location>
</feature>
<feature type="region of interest" description="Disordered" evidence="2">
    <location>
        <begin position="1032"/>
        <end position="1121"/>
    </location>
</feature>
<dbReference type="GO" id="GO:0032065">
    <property type="term" value="P:maintenance of protein location in cell cortex"/>
    <property type="evidence" value="ECO:0007669"/>
    <property type="project" value="InterPro"/>
</dbReference>
<feature type="compositionally biased region" description="Polar residues" evidence="2">
    <location>
        <begin position="1094"/>
        <end position="1107"/>
    </location>
</feature>
<dbReference type="Gene3D" id="2.30.29.30">
    <property type="entry name" value="Pleckstrin-homology domain (PH domain)/Phosphotyrosine-binding domain (PTB)"/>
    <property type="match status" value="1"/>
</dbReference>
<dbReference type="CDD" id="cd13365">
    <property type="entry name" value="PH_PLC_plant-like"/>
    <property type="match status" value="1"/>
</dbReference>
<evidence type="ECO:0000313" key="4">
    <source>
        <dbReference type="EMBL" id="KAF2862393.1"/>
    </source>
</evidence>
<feature type="compositionally biased region" description="Basic residues" evidence="2">
    <location>
        <begin position="1603"/>
        <end position="1613"/>
    </location>
</feature>
<dbReference type="EMBL" id="MU005966">
    <property type="protein sequence ID" value="KAF2862393.1"/>
    <property type="molecule type" value="Genomic_DNA"/>
</dbReference>
<feature type="region of interest" description="Disordered" evidence="2">
    <location>
        <begin position="1143"/>
        <end position="1178"/>
    </location>
</feature>
<feature type="region of interest" description="Disordered" evidence="2">
    <location>
        <begin position="1487"/>
        <end position="1538"/>
    </location>
</feature>
<dbReference type="PANTHER" id="PTHR28190:SF1">
    <property type="entry name" value="NUCLEAR MIGRATION PROTEIN NUM1"/>
    <property type="match status" value="1"/>
</dbReference>
<feature type="compositionally biased region" description="Acidic residues" evidence="2">
    <location>
        <begin position="459"/>
        <end position="469"/>
    </location>
</feature>
<protein>
    <recommendedName>
        <fullName evidence="3">PH domain-containing protein</fullName>
    </recommendedName>
</protein>
<organism evidence="4 5">
    <name type="scientific">Piedraia hortae CBS 480.64</name>
    <dbReference type="NCBI Taxonomy" id="1314780"/>
    <lineage>
        <taxon>Eukaryota</taxon>
        <taxon>Fungi</taxon>
        <taxon>Dikarya</taxon>
        <taxon>Ascomycota</taxon>
        <taxon>Pezizomycotina</taxon>
        <taxon>Dothideomycetes</taxon>
        <taxon>Dothideomycetidae</taxon>
        <taxon>Capnodiales</taxon>
        <taxon>Piedraiaceae</taxon>
        <taxon>Piedraia</taxon>
    </lineage>
</organism>
<dbReference type="OrthoDB" id="2149224at2759"/>
<feature type="compositionally biased region" description="Polar residues" evidence="2">
    <location>
        <begin position="1223"/>
        <end position="1232"/>
    </location>
</feature>
<dbReference type="SUPFAM" id="SSF50729">
    <property type="entry name" value="PH domain-like"/>
    <property type="match status" value="1"/>
</dbReference>
<evidence type="ECO:0000313" key="5">
    <source>
        <dbReference type="Proteomes" id="UP000799421"/>
    </source>
</evidence>
<feature type="domain" description="PH" evidence="3">
    <location>
        <begin position="1335"/>
        <end position="1446"/>
    </location>
</feature>
<feature type="compositionally biased region" description="Polar residues" evidence="2">
    <location>
        <begin position="583"/>
        <end position="598"/>
    </location>
</feature>
<evidence type="ECO:0000259" key="3">
    <source>
        <dbReference type="PROSITE" id="PS50003"/>
    </source>
</evidence>
<feature type="region of interest" description="Disordered" evidence="2">
    <location>
        <begin position="420"/>
        <end position="492"/>
    </location>
</feature>
<accession>A0A6A7C4U2</accession>
<feature type="compositionally biased region" description="Low complexity" evidence="2">
    <location>
        <begin position="1587"/>
        <end position="1598"/>
    </location>
</feature>
<dbReference type="Pfam" id="PF12814">
    <property type="entry name" value="Mcp5_PH"/>
    <property type="match status" value="1"/>
</dbReference>
<proteinExistence type="predicted"/>
<evidence type="ECO:0000256" key="2">
    <source>
        <dbReference type="SAM" id="MobiDB-lite"/>
    </source>
</evidence>
<feature type="region of interest" description="Disordered" evidence="2">
    <location>
        <begin position="719"/>
        <end position="746"/>
    </location>
</feature>
<feature type="compositionally biased region" description="Polar residues" evidence="2">
    <location>
        <begin position="1066"/>
        <end position="1085"/>
    </location>
</feature>
<feature type="region of interest" description="Disordered" evidence="2">
    <location>
        <begin position="340"/>
        <end position="366"/>
    </location>
</feature>
<dbReference type="InterPro" id="IPR024774">
    <property type="entry name" value="PH_dom-Mcp5-type"/>
</dbReference>
<dbReference type="GO" id="GO:0005938">
    <property type="term" value="C:cell cortex"/>
    <property type="evidence" value="ECO:0007669"/>
    <property type="project" value="InterPro"/>
</dbReference>
<dbReference type="GO" id="GO:0005739">
    <property type="term" value="C:mitochondrion"/>
    <property type="evidence" value="ECO:0007669"/>
    <property type="project" value="TreeGrafter"/>
</dbReference>
<feature type="region of interest" description="Disordered" evidence="2">
    <location>
        <begin position="572"/>
        <end position="640"/>
    </location>
</feature>
<dbReference type="GO" id="GO:0015631">
    <property type="term" value="F:tubulin binding"/>
    <property type="evidence" value="ECO:0007669"/>
    <property type="project" value="TreeGrafter"/>
</dbReference>
<name>A0A6A7C4U2_9PEZI</name>
<evidence type="ECO:0000256" key="1">
    <source>
        <dbReference type="SAM" id="Coils"/>
    </source>
</evidence>
<feature type="compositionally biased region" description="Polar residues" evidence="2">
    <location>
        <begin position="1515"/>
        <end position="1532"/>
    </location>
</feature>
<dbReference type="PANTHER" id="PTHR28190">
    <property type="entry name" value="NUCLEAR MIGRATION PROTEIN NUM1"/>
    <property type="match status" value="1"/>
</dbReference>